<dbReference type="Pfam" id="PF16189">
    <property type="entry name" value="Creatinase_N_2"/>
    <property type="match status" value="1"/>
</dbReference>
<sequence>MKELQKILKERHIKYYIIPTDDDHQSEMVGDFYQFRRYLSHFTGSAGTLLVGQDDAYLWTDGRYFLQAQEQLPNDITLMKMRMPGVPTLSEFLAQHLEEDDVLGFDGQVMNASFILDLEEELPFDLKFEDVDLSYIWKDRPKRSHEAVYLYDDTYNGMDYKIKLEWVRDYMDANEINHHLIASLDDIAWLFNIRGNDIPCTPVALAFAIVHETTATLYLQKGTYDQEFIDHFKDNVIIKDYEDVYKDVANLNGTLLVDLSHINYQLFNHINCEFYDEPNPTQWFKAIKNETEIKNTTWAHIKDGVAVTKFMYYLKNNIQEGTHTEMSLAQKLQDFRKEQVNYIEPSFDTICAYKENGAIIHYQATKEHNSVVKPEGLLMIDSGGQYLEGTTDITRTFVLGDLTNEERRDFTLVAKCWLGLMNLKFPYGMTGVNVDTVARAPLWAYGLDFRHGTGHGVGHFLSVHEGPQGIRPFDEESVKIEPGMITSDEPGVYIEGSHGIRHENLLLCVKAEKTDYGQFLKFVPLTMVPLDLDGLDVSLLSEQEKAQLNSYHDQVYKTISPYLTKEEREWLAIYTRAI</sequence>
<dbReference type="InterPro" id="IPR036005">
    <property type="entry name" value="Creatinase/aminopeptidase-like"/>
</dbReference>
<proteinExistence type="inferred from homology"/>
<dbReference type="FunFam" id="3.90.230.10:FF:000009">
    <property type="entry name" value="xaa-Pro aminopeptidase 2"/>
    <property type="match status" value="1"/>
</dbReference>
<feature type="domain" description="Peptidase M24" evidence="4">
    <location>
        <begin position="300"/>
        <end position="508"/>
    </location>
</feature>
<dbReference type="AlphaFoldDB" id="A0A3G9J940"/>
<dbReference type="Pfam" id="PF16188">
    <property type="entry name" value="Peptidase_M24_C"/>
    <property type="match status" value="1"/>
</dbReference>
<evidence type="ECO:0000256" key="1">
    <source>
        <dbReference type="ARBA" id="ARBA00008766"/>
    </source>
</evidence>
<reference evidence="7 8" key="1">
    <citation type="submission" date="2018-11" db="EMBL/GenBank/DDBJ databases">
        <title>Novel Erysipelotrichaceae bacterium isolated from small intestine of a swine.</title>
        <authorList>
            <person name="Kim J.S."/>
            <person name="Choe H."/>
            <person name="Lee Y.R."/>
            <person name="Kim K.M."/>
            <person name="Park D.S."/>
        </authorList>
    </citation>
    <scope>NUCLEOTIDE SEQUENCE [LARGE SCALE GENOMIC DNA]</scope>
    <source>
        <strain evidence="7 8">SG0102</strain>
    </source>
</reference>
<evidence type="ECO:0000259" key="5">
    <source>
        <dbReference type="Pfam" id="PF01321"/>
    </source>
</evidence>
<organism evidence="7 8">
    <name type="scientific">Intestinibaculum porci</name>
    <dbReference type="NCBI Taxonomy" id="2487118"/>
    <lineage>
        <taxon>Bacteria</taxon>
        <taxon>Bacillati</taxon>
        <taxon>Bacillota</taxon>
        <taxon>Erysipelotrichia</taxon>
        <taxon>Erysipelotrichales</taxon>
        <taxon>Erysipelotrichaceae</taxon>
        <taxon>Intestinibaculum</taxon>
    </lineage>
</organism>
<dbReference type="GO" id="GO:0005737">
    <property type="term" value="C:cytoplasm"/>
    <property type="evidence" value="ECO:0007669"/>
    <property type="project" value="UniProtKB-ARBA"/>
</dbReference>
<feature type="domain" description="Creatinase N-terminal" evidence="5">
    <location>
        <begin position="2"/>
        <end position="132"/>
    </location>
</feature>
<evidence type="ECO:0000256" key="2">
    <source>
        <dbReference type="ARBA" id="ARBA00022723"/>
    </source>
</evidence>
<dbReference type="PANTHER" id="PTHR43763:SF6">
    <property type="entry name" value="XAA-PRO AMINOPEPTIDASE 1"/>
    <property type="match status" value="1"/>
</dbReference>
<dbReference type="Pfam" id="PF00557">
    <property type="entry name" value="Peptidase_M24"/>
    <property type="match status" value="1"/>
</dbReference>
<dbReference type="InterPro" id="IPR000587">
    <property type="entry name" value="Creatinase_N"/>
</dbReference>
<dbReference type="Gene3D" id="3.40.350.10">
    <property type="entry name" value="Creatinase/prolidase N-terminal domain"/>
    <property type="match status" value="2"/>
</dbReference>
<dbReference type="Gene3D" id="3.90.230.10">
    <property type="entry name" value="Creatinase/methionine aminopeptidase superfamily"/>
    <property type="match status" value="1"/>
</dbReference>
<dbReference type="EMBL" id="AP019309">
    <property type="protein sequence ID" value="BBH27697.1"/>
    <property type="molecule type" value="Genomic_DNA"/>
</dbReference>
<evidence type="ECO:0000259" key="6">
    <source>
        <dbReference type="Pfam" id="PF16188"/>
    </source>
</evidence>
<dbReference type="KEGG" id="ebm:SG0102_26310"/>
<dbReference type="SUPFAM" id="SSF53092">
    <property type="entry name" value="Creatinase/prolidase N-terminal domain"/>
    <property type="match status" value="1"/>
</dbReference>
<dbReference type="GO" id="GO:0046872">
    <property type="term" value="F:metal ion binding"/>
    <property type="evidence" value="ECO:0007669"/>
    <property type="project" value="UniProtKB-KW"/>
</dbReference>
<accession>A0A3G9J940</accession>
<dbReference type="InterPro" id="IPR050422">
    <property type="entry name" value="X-Pro_aminopeptidase_P"/>
</dbReference>
<dbReference type="PANTHER" id="PTHR43763">
    <property type="entry name" value="XAA-PRO AMINOPEPTIDASE 1"/>
    <property type="match status" value="1"/>
</dbReference>
<dbReference type="InterPro" id="IPR032416">
    <property type="entry name" value="Peptidase_M24_C"/>
</dbReference>
<dbReference type="InterPro" id="IPR029149">
    <property type="entry name" value="Creatin/AminoP/Spt16_N"/>
</dbReference>
<keyword evidence="2" id="KW-0479">Metal-binding</keyword>
<evidence type="ECO:0000313" key="7">
    <source>
        <dbReference type="EMBL" id="BBH27697.1"/>
    </source>
</evidence>
<protein>
    <submittedName>
        <fullName evidence="7">Xaa-Pro aminopeptidase</fullName>
    </submittedName>
</protein>
<keyword evidence="8" id="KW-1185">Reference proteome</keyword>
<feature type="domain" description="Peptidase M24 C-terminal" evidence="6">
    <location>
        <begin position="518"/>
        <end position="578"/>
    </location>
</feature>
<keyword evidence="7" id="KW-0031">Aminopeptidase</keyword>
<comment type="similarity">
    <text evidence="1">Belongs to the peptidase M24B family.</text>
</comment>
<evidence type="ECO:0000256" key="3">
    <source>
        <dbReference type="ARBA" id="ARBA00022801"/>
    </source>
</evidence>
<dbReference type="InterPro" id="IPR033740">
    <property type="entry name" value="Pept_M24B"/>
</dbReference>
<dbReference type="Proteomes" id="UP000268059">
    <property type="component" value="Chromosome"/>
</dbReference>
<keyword evidence="7" id="KW-0645">Protease</keyword>
<gene>
    <name evidence="7" type="ORF">SG0102_26310</name>
</gene>
<evidence type="ECO:0000259" key="4">
    <source>
        <dbReference type="Pfam" id="PF00557"/>
    </source>
</evidence>
<keyword evidence="3" id="KW-0378">Hydrolase</keyword>
<dbReference type="Pfam" id="PF01321">
    <property type="entry name" value="Creatinase_N"/>
    <property type="match status" value="1"/>
</dbReference>
<dbReference type="SUPFAM" id="SSF55920">
    <property type="entry name" value="Creatinase/aminopeptidase"/>
    <property type="match status" value="1"/>
</dbReference>
<evidence type="ECO:0000313" key="8">
    <source>
        <dbReference type="Proteomes" id="UP000268059"/>
    </source>
</evidence>
<dbReference type="InParanoid" id="A0A3G9J940"/>
<dbReference type="InterPro" id="IPR000994">
    <property type="entry name" value="Pept_M24"/>
</dbReference>
<name>A0A3G9J940_9FIRM</name>
<dbReference type="CDD" id="cd01085">
    <property type="entry name" value="APP"/>
    <property type="match status" value="1"/>
</dbReference>
<dbReference type="GO" id="GO:0070006">
    <property type="term" value="F:metalloaminopeptidase activity"/>
    <property type="evidence" value="ECO:0007669"/>
    <property type="project" value="InterPro"/>
</dbReference>
<dbReference type="RefSeq" id="WP_179951172.1">
    <property type="nucleotide sequence ID" value="NZ_AP019309.1"/>
</dbReference>